<dbReference type="Gene3D" id="1.25.40.10">
    <property type="entry name" value="Tetratricopeptide repeat domain"/>
    <property type="match status" value="1"/>
</dbReference>
<feature type="coiled-coil region" evidence="1">
    <location>
        <begin position="45"/>
        <end position="79"/>
    </location>
</feature>
<dbReference type="Pfam" id="PF14559">
    <property type="entry name" value="TPR_19"/>
    <property type="match status" value="1"/>
</dbReference>
<evidence type="ECO:0000256" key="1">
    <source>
        <dbReference type="HAMAP-Rule" id="MF_02066"/>
    </source>
</evidence>
<evidence type="ECO:0000256" key="2">
    <source>
        <dbReference type="PROSITE-ProRule" id="PRU00339"/>
    </source>
</evidence>
<organism evidence="4 5">
    <name type="scientific">Thalassotalea profundi</name>
    <dbReference type="NCBI Taxonomy" id="2036687"/>
    <lineage>
        <taxon>Bacteria</taxon>
        <taxon>Pseudomonadati</taxon>
        <taxon>Pseudomonadota</taxon>
        <taxon>Gammaproteobacteria</taxon>
        <taxon>Alteromonadales</taxon>
        <taxon>Colwelliaceae</taxon>
        <taxon>Thalassotalea</taxon>
    </lineage>
</organism>
<evidence type="ECO:0000259" key="3">
    <source>
        <dbReference type="Pfam" id="PF16331"/>
    </source>
</evidence>
<protein>
    <recommendedName>
        <fullName evidence="1">Cell division coordinator CpoB</fullName>
    </recommendedName>
</protein>
<keyword evidence="1" id="KW-0574">Periplasm</keyword>
<feature type="repeat" description="TPR" evidence="2">
    <location>
        <begin position="211"/>
        <end position="244"/>
    </location>
</feature>
<keyword evidence="1" id="KW-0175">Coiled coil</keyword>
<dbReference type="InterPro" id="IPR019734">
    <property type="entry name" value="TPR_rpt"/>
</dbReference>
<keyword evidence="5" id="KW-1185">Reference proteome</keyword>
<feature type="chain" id="PRO_5044916408" description="Cell division coordinator CpoB" evidence="1">
    <location>
        <begin position="22"/>
        <end position="258"/>
    </location>
</feature>
<reference evidence="5" key="1">
    <citation type="journal article" date="2019" name="Int. J. Syst. Evol. Microbiol.">
        <title>The Global Catalogue of Microorganisms (GCM) 10K type strain sequencing project: providing services to taxonomists for standard genome sequencing and annotation.</title>
        <authorList>
            <consortium name="The Broad Institute Genomics Platform"/>
            <consortium name="The Broad Institute Genome Sequencing Center for Infectious Disease"/>
            <person name="Wu L."/>
            <person name="Ma J."/>
        </authorList>
    </citation>
    <scope>NUCLEOTIDE SEQUENCE [LARGE SCALE GENOMIC DNA]</scope>
    <source>
        <strain evidence="5">CGMCC 1.15922</strain>
    </source>
</reference>
<comment type="similarity">
    <text evidence="1">Belongs to the CpoB family.</text>
</comment>
<dbReference type="InterPro" id="IPR011990">
    <property type="entry name" value="TPR-like_helical_dom_sf"/>
</dbReference>
<dbReference type="SUPFAM" id="SSF48452">
    <property type="entry name" value="TPR-like"/>
    <property type="match status" value="1"/>
</dbReference>
<dbReference type="InterPro" id="IPR034706">
    <property type="entry name" value="CpoB"/>
</dbReference>
<comment type="caution">
    <text evidence="4">The sequence shown here is derived from an EMBL/GenBank/DDBJ whole genome shotgun (WGS) entry which is preliminary data.</text>
</comment>
<dbReference type="InterPro" id="IPR032519">
    <property type="entry name" value="YbgF_tri"/>
</dbReference>
<evidence type="ECO:0000313" key="4">
    <source>
        <dbReference type="EMBL" id="GHE77512.1"/>
    </source>
</evidence>
<dbReference type="RefSeq" id="WP_189376167.1">
    <property type="nucleotide sequence ID" value="NZ_BNAH01000001.1"/>
</dbReference>
<dbReference type="HAMAP" id="MF_02066">
    <property type="entry name" value="CpoB"/>
    <property type="match status" value="1"/>
</dbReference>
<dbReference type="Pfam" id="PF16331">
    <property type="entry name" value="TolA_bind_tri"/>
    <property type="match status" value="1"/>
</dbReference>
<dbReference type="InterPro" id="IPR014162">
    <property type="entry name" value="CpoB_C"/>
</dbReference>
<feature type="domain" description="YbgF trimerisation" evidence="3">
    <location>
        <begin position="41"/>
        <end position="112"/>
    </location>
</feature>
<comment type="subcellular location">
    <subcellularLocation>
        <location evidence="1">Periplasm</location>
    </subcellularLocation>
</comment>
<dbReference type="Proteomes" id="UP000626370">
    <property type="component" value="Unassembled WGS sequence"/>
</dbReference>
<keyword evidence="1" id="KW-0131">Cell cycle</keyword>
<gene>
    <name evidence="1" type="primary">cpoB</name>
    <name evidence="4" type="ORF">GCM10011501_01370</name>
</gene>
<feature type="signal peptide" evidence="1">
    <location>
        <begin position="1"/>
        <end position="21"/>
    </location>
</feature>
<dbReference type="Pfam" id="PF13174">
    <property type="entry name" value="TPR_6"/>
    <property type="match status" value="1"/>
</dbReference>
<keyword evidence="1" id="KW-0132">Cell division</keyword>
<proteinExistence type="inferred from homology"/>
<dbReference type="PROSITE" id="PS50005">
    <property type="entry name" value="TPR"/>
    <property type="match status" value="1"/>
</dbReference>
<keyword evidence="1" id="KW-0732">Signal</keyword>
<dbReference type="NCBIfam" id="TIGR02795">
    <property type="entry name" value="tol_pal_ybgF"/>
    <property type="match status" value="1"/>
</dbReference>
<accession>A0ABQ3IBW9</accession>
<keyword evidence="2" id="KW-0802">TPR repeat</keyword>
<name>A0ABQ3IBW9_9GAMM</name>
<comment type="function">
    <text evidence="1">Mediates coordination of peptidoglycan synthesis and outer membrane constriction during cell division.</text>
</comment>
<evidence type="ECO:0000313" key="5">
    <source>
        <dbReference type="Proteomes" id="UP000626370"/>
    </source>
</evidence>
<dbReference type="EMBL" id="BNAH01000001">
    <property type="protein sequence ID" value="GHE77512.1"/>
    <property type="molecule type" value="Genomic_DNA"/>
</dbReference>
<sequence length="258" mass="29030" precursor="true">MKLSKVLLGVFSVAIALGAIAAEPAPVIDISNSKLSNSYSTSERLTELERKLDARNRAQVNVQRQLDELQNEVNELRGITELHTHQLSQILERQRELYQELDRRVSQALKPANNVSSNLTIATNTESVNYSNNLTENDAYDHAVNLVLKDKDYDQAIPEFKAFNQRFPNSTYAPNAHYWLGQLLFNKGELSQAKIEFEVVVNQFSQSAKRSDALLKLGMVEEKQNNAAKAAQLYRQLLNEYPDSSAAKLAQPRLAAIK</sequence>
<dbReference type="Gene3D" id="1.20.5.110">
    <property type="match status" value="1"/>
</dbReference>